<proteinExistence type="predicted"/>
<feature type="transmembrane region" description="Helical" evidence="1">
    <location>
        <begin position="113"/>
        <end position="131"/>
    </location>
</feature>
<evidence type="ECO:0000313" key="3">
    <source>
        <dbReference type="EMBL" id="EMN20640.1"/>
    </source>
</evidence>
<keyword evidence="1" id="KW-0472">Membrane</keyword>
<dbReference type="Pfam" id="PF01757">
    <property type="entry name" value="Acyl_transf_3"/>
    <property type="match status" value="1"/>
</dbReference>
<keyword evidence="1" id="KW-1133">Transmembrane helix</keyword>
<dbReference type="GO" id="GO:0009103">
    <property type="term" value="P:lipopolysaccharide biosynthetic process"/>
    <property type="evidence" value="ECO:0007669"/>
    <property type="project" value="TreeGrafter"/>
</dbReference>
<name>M6JM39_9LEPT</name>
<dbReference type="PANTHER" id="PTHR23028:SF53">
    <property type="entry name" value="ACYL_TRANSF_3 DOMAIN-CONTAINING PROTEIN"/>
    <property type="match status" value="1"/>
</dbReference>
<feature type="transmembrane region" description="Helical" evidence="1">
    <location>
        <begin position="21"/>
        <end position="38"/>
    </location>
</feature>
<evidence type="ECO:0000256" key="1">
    <source>
        <dbReference type="SAM" id="Phobius"/>
    </source>
</evidence>
<sequence>MNQFLQSLFKIPANKEYRSDIDGLRAVAILLVVAYHTVPYRFKGGLIGVDIFFVISGYLISNIIFKSLESGTFSFKDFYLKRIKKIFPALLVLFAFILTYGYFYLLANNLKTLSKHIIAGVLFLSNIVYWSEAGYFNSGIKYLLLGY</sequence>
<dbReference type="GO" id="GO:0016747">
    <property type="term" value="F:acyltransferase activity, transferring groups other than amino-acyl groups"/>
    <property type="evidence" value="ECO:0007669"/>
    <property type="project" value="InterPro"/>
</dbReference>
<dbReference type="GO" id="GO:0016020">
    <property type="term" value="C:membrane"/>
    <property type="evidence" value="ECO:0007669"/>
    <property type="project" value="TreeGrafter"/>
</dbReference>
<keyword evidence="1" id="KW-0812">Transmembrane</keyword>
<dbReference type="Proteomes" id="UP000012106">
    <property type="component" value="Unassembled WGS sequence"/>
</dbReference>
<dbReference type="EMBL" id="AHMU02000065">
    <property type="protein sequence ID" value="EMN20640.1"/>
    <property type="molecule type" value="Genomic_DNA"/>
</dbReference>
<gene>
    <name evidence="3" type="ORF">LEP1GSC063_3088</name>
</gene>
<keyword evidence="3" id="KW-0808">Transferase</keyword>
<feature type="transmembrane region" description="Helical" evidence="1">
    <location>
        <begin position="86"/>
        <end position="107"/>
    </location>
</feature>
<dbReference type="AlphaFoldDB" id="M6JM39"/>
<feature type="transmembrane region" description="Helical" evidence="1">
    <location>
        <begin position="44"/>
        <end position="65"/>
    </location>
</feature>
<protein>
    <submittedName>
        <fullName evidence="3">Acyltransferase domain protein</fullName>
    </submittedName>
</protein>
<dbReference type="InterPro" id="IPR050879">
    <property type="entry name" value="Acyltransferase_3"/>
</dbReference>
<keyword evidence="3" id="KW-0012">Acyltransferase</keyword>
<evidence type="ECO:0000259" key="2">
    <source>
        <dbReference type="Pfam" id="PF01757"/>
    </source>
</evidence>
<dbReference type="RefSeq" id="WP_004472248.1">
    <property type="nucleotide sequence ID" value="NZ_AHMU02000065.1"/>
</dbReference>
<dbReference type="PANTHER" id="PTHR23028">
    <property type="entry name" value="ACETYLTRANSFERASE"/>
    <property type="match status" value="1"/>
</dbReference>
<evidence type="ECO:0000313" key="4">
    <source>
        <dbReference type="Proteomes" id="UP000012106"/>
    </source>
</evidence>
<comment type="caution">
    <text evidence="3">The sequence shown here is derived from an EMBL/GenBank/DDBJ whole genome shotgun (WGS) entry which is preliminary data.</text>
</comment>
<reference evidence="3 4" key="1">
    <citation type="submission" date="2013-01" db="EMBL/GenBank/DDBJ databases">
        <authorList>
            <person name="Harkins D.M."/>
            <person name="Durkin A.S."/>
            <person name="Brinkac L.M."/>
            <person name="Haft D.H."/>
            <person name="Selengut J.D."/>
            <person name="Sanka R."/>
            <person name="DePew J."/>
            <person name="Purushe J."/>
            <person name="Hartskeerl R.A."/>
            <person name="Ahmed A."/>
            <person name="van der Linden H."/>
            <person name="Goris M.G.A."/>
            <person name="Vinetz J.M."/>
            <person name="Sutton G.G."/>
            <person name="Nierman W.C."/>
            <person name="Fouts D.E."/>
        </authorList>
    </citation>
    <scope>NUCLEOTIDE SEQUENCE [LARGE SCALE GENOMIC DNA]</scope>
    <source>
        <strain evidence="3 4">MAVJ 401</strain>
    </source>
</reference>
<dbReference type="InterPro" id="IPR002656">
    <property type="entry name" value="Acyl_transf_3_dom"/>
</dbReference>
<feature type="domain" description="Acyltransferase 3" evidence="2">
    <location>
        <begin position="20"/>
        <end position="130"/>
    </location>
</feature>
<organism evidence="3 4">
    <name type="scientific">Leptospira santarosai serovar Arenal str. MAVJ 401</name>
    <dbReference type="NCBI Taxonomy" id="1049976"/>
    <lineage>
        <taxon>Bacteria</taxon>
        <taxon>Pseudomonadati</taxon>
        <taxon>Spirochaetota</taxon>
        <taxon>Spirochaetia</taxon>
        <taxon>Leptospirales</taxon>
        <taxon>Leptospiraceae</taxon>
        <taxon>Leptospira</taxon>
    </lineage>
</organism>
<accession>M6JM39</accession>